<evidence type="ECO:0000256" key="6">
    <source>
        <dbReference type="ARBA" id="ARBA00023211"/>
    </source>
</evidence>
<comment type="caution">
    <text evidence="8">The sequence shown here is derived from an EMBL/GenBank/DDBJ whole genome shotgun (WGS) entry which is preliminary data.</text>
</comment>
<evidence type="ECO:0000256" key="2">
    <source>
        <dbReference type="ARBA" id="ARBA00001946"/>
    </source>
</evidence>
<evidence type="ECO:0000313" key="9">
    <source>
        <dbReference type="Proteomes" id="UP000285120"/>
    </source>
</evidence>
<organism evidence="8 9">
    <name type="scientific">Sinobaca qinghaiensis</name>
    <dbReference type="NCBI Taxonomy" id="342944"/>
    <lineage>
        <taxon>Bacteria</taxon>
        <taxon>Bacillati</taxon>
        <taxon>Bacillota</taxon>
        <taxon>Bacilli</taxon>
        <taxon>Bacillales</taxon>
        <taxon>Sporolactobacillaceae</taxon>
        <taxon>Sinobaca</taxon>
    </lineage>
</organism>
<reference evidence="8 9" key="1">
    <citation type="submission" date="2018-09" db="EMBL/GenBank/DDBJ databases">
        <title>Genomic Encyclopedia of Archaeal and Bacterial Type Strains, Phase II (KMG-II): from individual species to whole genera.</title>
        <authorList>
            <person name="Goeker M."/>
        </authorList>
    </citation>
    <scope>NUCLEOTIDE SEQUENCE [LARGE SCALE GENOMIC DNA]</scope>
    <source>
        <strain evidence="8 9">DSM 17008</strain>
    </source>
</reference>
<name>A0A419V3P3_9BACL</name>
<evidence type="ECO:0000256" key="3">
    <source>
        <dbReference type="ARBA" id="ARBA00022723"/>
    </source>
</evidence>
<dbReference type="EMBL" id="RAPK01000009">
    <property type="protein sequence ID" value="RKD73072.1"/>
    <property type="molecule type" value="Genomic_DNA"/>
</dbReference>
<dbReference type="SUPFAM" id="SSF55811">
    <property type="entry name" value="Nudix"/>
    <property type="match status" value="1"/>
</dbReference>
<protein>
    <submittedName>
        <fullName evidence="8">8-oxo-dGTP pyrophosphatase MutT (NUDIX family)</fullName>
    </submittedName>
</protein>
<dbReference type="GO" id="GO:0010945">
    <property type="term" value="F:coenzyme A diphosphatase activity"/>
    <property type="evidence" value="ECO:0007669"/>
    <property type="project" value="InterPro"/>
</dbReference>
<dbReference type="PANTHER" id="PTHR12992:SF11">
    <property type="entry name" value="MITOCHONDRIAL COENZYME A DIPHOSPHATASE NUDT8"/>
    <property type="match status" value="1"/>
</dbReference>
<dbReference type="AlphaFoldDB" id="A0A419V3P3"/>
<keyword evidence="9" id="KW-1185">Reference proteome</keyword>
<dbReference type="RefSeq" id="WP_245960976.1">
    <property type="nucleotide sequence ID" value="NZ_RAPK01000009.1"/>
</dbReference>
<dbReference type="InterPro" id="IPR015797">
    <property type="entry name" value="NUDIX_hydrolase-like_dom_sf"/>
</dbReference>
<accession>A0A419V3P3</accession>
<dbReference type="CDD" id="cd03426">
    <property type="entry name" value="NUDIX_CoAse_Nudt7"/>
    <property type="match status" value="1"/>
</dbReference>
<dbReference type="Pfam" id="PF00293">
    <property type="entry name" value="NUDIX"/>
    <property type="match status" value="1"/>
</dbReference>
<evidence type="ECO:0000256" key="4">
    <source>
        <dbReference type="ARBA" id="ARBA00022801"/>
    </source>
</evidence>
<comment type="cofactor">
    <cofactor evidence="1">
        <name>Mn(2+)</name>
        <dbReference type="ChEBI" id="CHEBI:29035"/>
    </cofactor>
</comment>
<gene>
    <name evidence="8" type="ORF">ATL39_2274</name>
</gene>
<dbReference type="Proteomes" id="UP000285120">
    <property type="component" value="Unassembled WGS sequence"/>
</dbReference>
<dbReference type="Gene3D" id="3.90.79.10">
    <property type="entry name" value="Nucleoside Triphosphate Pyrophosphohydrolase"/>
    <property type="match status" value="1"/>
</dbReference>
<dbReference type="GO" id="GO:0046872">
    <property type="term" value="F:metal ion binding"/>
    <property type="evidence" value="ECO:0007669"/>
    <property type="project" value="UniProtKB-KW"/>
</dbReference>
<dbReference type="PROSITE" id="PS51462">
    <property type="entry name" value="NUDIX"/>
    <property type="match status" value="1"/>
</dbReference>
<evidence type="ECO:0000313" key="8">
    <source>
        <dbReference type="EMBL" id="RKD73072.1"/>
    </source>
</evidence>
<keyword evidence="6" id="KW-0464">Manganese</keyword>
<keyword evidence="5" id="KW-0460">Magnesium</keyword>
<dbReference type="InterPro" id="IPR000086">
    <property type="entry name" value="NUDIX_hydrolase_dom"/>
</dbReference>
<feature type="domain" description="Nudix hydrolase" evidence="7">
    <location>
        <begin position="24"/>
        <end position="157"/>
    </location>
</feature>
<keyword evidence="3" id="KW-0479">Metal-binding</keyword>
<sequence length="206" mass="23510">MNQLDHMFEQIKNRPSRILGEDHFHKSAVMIPIIEKEGTPHVLFEVRAEHMNSQPGEICFPGGRVDAEDANEEEACIREVMEEIGVTRQDITLAGSLDTLVTPYNHMIYSFAGHISKSAVLSPNPAEVGELFTVPLSYFHENPPVKHNIYLQVQPEDTFPYSLIPGGENYSWRTATVPEYFYEYNDYIIWGLTARLLRHFLQVTAS</sequence>
<evidence type="ECO:0000256" key="5">
    <source>
        <dbReference type="ARBA" id="ARBA00022842"/>
    </source>
</evidence>
<evidence type="ECO:0000256" key="1">
    <source>
        <dbReference type="ARBA" id="ARBA00001936"/>
    </source>
</evidence>
<proteinExistence type="predicted"/>
<keyword evidence="4" id="KW-0378">Hydrolase</keyword>
<comment type="cofactor">
    <cofactor evidence="2">
        <name>Mg(2+)</name>
        <dbReference type="ChEBI" id="CHEBI:18420"/>
    </cofactor>
</comment>
<dbReference type="PANTHER" id="PTHR12992">
    <property type="entry name" value="NUDIX HYDROLASE"/>
    <property type="match status" value="1"/>
</dbReference>
<evidence type="ECO:0000259" key="7">
    <source>
        <dbReference type="PROSITE" id="PS51462"/>
    </source>
</evidence>
<dbReference type="InterPro" id="IPR045121">
    <property type="entry name" value="CoAse"/>
</dbReference>